<evidence type="ECO:0000256" key="3">
    <source>
        <dbReference type="ARBA" id="ARBA00022801"/>
    </source>
</evidence>
<dbReference type="PROSITE" id="PS51257">
    <property type="entry name" value="PROKAR_LIPOPROTEIN"/>
    <property type="match status" value="1"/>
</dbReference>
<feature type="domain" description="Peptidase M48" evidence="8">
    <location>
        <begin position="80"/>
        <end position="253"/>
    </location>
</feature>
<evidence type="ECO:0000313" key="9">
    <source>
        <dbReference type="EMBL" id="MCP1167229.1"/>
    </source>
</evidence>
<name>A0A9X2FPB0_9RHOB</name>
<keyword evidence="2" id="KW-0479">Metal-binding</keyword>
<feature type="chain" id="PRO_5040930015" evidence="7">
    <location>
        <begin position="21"/>
        <end position="258"/>
    </location>
</feature>
<dbReference type="AlphaFoldDB" id="A0A9X2FPB0"/>
<comment type="similarity">
    <text evidence="6">Belongs to the peptidase M48 family.</text>
</comment>
<dbReference type="Proteomes" id="UP001139477">
    <property type="component" value="Unassembled WGS sequence"/>
</dbReference>
<dbReference type="RefSeq" id="WP_253329158.1">
    <property type="nucleotide sequence ID" value="NZ_JAMYXC010000024.1"/>
</dbReference>
<keyword evidence="3 6" id="KW-0378">Hydrolase</keyword>
<accession>A0A9X2FPB0</accession>
<dbReference type="InterPro" id="IPR001915">
    <property type="entry name" value="Peptidase_M48"/>
</dbReference>
<dbReference type="PANTHER" id="PTHR22726:SF18">
    <property type="entry name" value="PEPTIDASE M48 DOMAIN-CONTAINING PROTEIN"/>
    <property type="match status" value="1"/>
</dbReference>
<evidence type="ECO:0000259" key="8">
    <source>
        <dbReference type="Pfam" id="PF01435"/>
    </source>
</evidence>
<organism evidence="9 10">
    <name type="scientific">Limimaricola litoreus</name>
    <dbReference type="NCBI Taxonomy" id="2955316"/>
    <lineage>
        <taxon>Bacteria</taxon>
        <taxon>Pseudomonadati</taxon>
        <taxon>Pseudomonadota</taxon>
        <taxon>Alphaproteobacteria</taxon>
        <taxon>Rhodobacterales</taxon>
        <taxon>Paracoccaceae</taxon>
        <taxon>Limimaricola</taxon>
    </lineage>
</organism>
<gene>
    <name evidence="9" type="ORF">NHG85_01585</name>
</gene>
<comment type="cofactor">
    <cofactor evidence="6">
        <name>Zn(2+)</name>
        <dbReference type="ChEBI" id="CHEBI:29105"/>
    </cofactor>
    <text evidence="6">Binds 1 zinc ion per subunit.</text>
</comment>
<dbReference type="Gene3D" id="3.30.2010.10">
    <property type="entry name" value="Metalloproteases ('zincins'), catalytic domain"/>
    <property type="match status" value="1"/>
</dbReference>
<keyword evidence="10" id="KW-1185">Reference proteome</keyword>
<evidence type="ECO:0000256" key="4">
    <source>
        <dbReference type="ARBA" id="ARBA00022833"/>
    </source>
</evidence>
<keyword evidence="4 6" id="KW-0862">Zinc</keyword>
<dbReference type="CDD" id="cd07324">
    <property type="entry name" value="M48C_Oma1-like"/>
    <property type="match status" value="1"/>
</dbReference>
<evidence type="ECO:0000256" key="7">
    <source>
        <dbReference type="SAM" id="SignalP"/>
    </source>
</evidence>
<protein>
    <submittedName>
        <fullName evidence="9">M48 family metallopeptidase</fullName>
    </submittedName>
</protein>
<evidence type="ECO:0000256" key="5">
    <source>
        <dbReference type="ARBA" id="ARBA00023049"/>
    </source>
</evidence>
<evidence type="ECO:0000256" key="1">
    <source>
        <dbReference type="ARBA" id="ARBA00022670"/>
    </source>
</evidence>
<dbReference type="GO" id="GO:0016020">
    <property type="term" value="C:membrane"/>
    <property type="evidence" value="ECO:0007669"/>
    <property type="project" value="TreeGrafter"/>
</dbReference>
<dbReference type="InterPro" id="IPR051156">
    <property type="entry name" value="Mito/Outer_Membr_Metalloprot"/>
</dbReference>
<evidence type="ECO:0000256" key="6">
    <source>
        <dbReference type="RuleBase" id="RU003983"/>
    </source>
</evidence>
<reference evidence="9" key="1">
    <citation type="submission" date="2022-06" db="EMBL/GenBank/DDBJ databases">
        <title>Limimaricola sediminis sp. nov., isolated from an intertidal sediment.</title>
        <authorList>
            <person name="Shao X."/>
        </authorList>
    </citation>
    <scope>NUCLEOTIDE SEQUENCE</scope>
    <source>
        <strain evidence="9">ASW11-118</strain>
    </source>
</reference>
<feature type="signal peptide" evidence="7">
    <location>
        <begin position="1"/>
        <end position="20"/>
    </location>
</feature>
<dbReference type="GO" id="GO:0006515">
    <property type="term" value="P:protein quality control for misfolded or incompletely synthesized proteins"/>
    <property type="evidence" value="ECO:0007669"/>
    <property type="project" value="TreeGrafter"/>
</dbReference>
<dbReference type="GO" id="GO:0046872">
    <property type="term" value="F:metal ion binding"/>
    <property type="evidence" value="ECO:0007669"/>
    <property type="project" value="UniProtKB-KW"/>
</dbReference>
<sequence length="258" mass="26886">MISRLSCLALVAGLGLSACAPPVVVTSTGPQRTTTVTRPGTPAPTNVTISKGPGPVADPAAARAAARNFVAVVERLEPVAERVCRVNAPQLDCDFRIVVDDRPGQPANAFQTRDAQGRPLLAFTVALLGEVQNADELAFVLSHEAAHHIAGHLDRQNRNAAIGATVFGQLASGLGGGNESVVRTAQQLGAGFGARSYSKDFELEADALGATIASRAGYNAIKGAQFFLRIPDPGDRLLGTHPPNAQRMEIVRQTVAGL</sequence>
<proteinExistence type="inferred from homology"/>
<dbReference type="PANTHER" id="PTHR22726">
    <property type="entry name" value="METALLOENDOPEPTIDASE OMA1"/>
    <property type="match status" value="1"/>
</dbReference>
<evidence type="ECO:0000256" key="2">
    <source>
        <dbReference type="ARBA" id="ARBA00022723"/>
    </source>
</evidence>
<dbReference type="EMBL" id="JAMYXC010000024">
    <property type="protein sequence ID" value="MCP1167229.1"/>
    <property type="molecule type" value="Genomic_DNA"/>
</dbReference>
<dbReference type="Pfam" id="PF01435">
    <property type="entry name" value="Peptidase_M48"/>
    <property type="match status" value="1"/>
</dbReference>
<keyword evidence="1 6" id="KW-0645">Protease</keyword>
<keyword evidence="7" id="KW-0732">Signal</keyword>
<evidence type="ECO:0000313" key="10">
    <source>
        <dbReference type="Proteomes" id="UP001139477"/>
    </source>
</evidence>
<comment type="caution">
    <text evidence="9">The sequence shown here is derived from an EMBL/GenBank/DDBJ whole genome shotgun (WGS) entry which is preliminary data.</text>
</comment>
<dbReference type="GO" id="GO:0004222">
    <property type="term" value="F:metalloendopeptidase activity"/>
    <property type="evidence" value="ECO:0007669"/>
    <property type="project" value="InterPro"/>
</dbReference>
<keyword evidence="5 6" id="KW-0482">Metalloprotease</keyword>